<dbReference type="OrthoDB" id="9773404at2"/>
<feature type="transmembrane region" description="Helical" evidence="6">
    <location>
        <begin position="254"/>
        <end position="276"/>
    </location>
</feature>
<dbReference type="EMBL" id="JACHEK010000004">
    <property type="protein sequence ID" value="MBB6144228.1"/>
    <property type="molecule type" value="Genomic_DNA"/>
</dbReference>
<comment type="caution">
    <text evidence="8">The sequence shown here is derived from an EMBL/GenBank/DDBJ whole genome shotgun (WGS) entry which is preliminary data.</text>
</comment>
<dbReference type="Gene3D" id="1.20.1250.20">
    <property type="entry name" value="MFS general substrate transporter like domains"/>
    <property type="match status" value="2"/>
</dbReference>
<evidence type="ECO:0000259" key="7">
    <source>
        <dbReference type="PROSITE" id="PS50850"/>
    </source>
</evidence>
<evidence type="ECO:0000256" key="5">
    <source>
        <dbReference type="ARBA" id="ARBA00023136"/>
    </source>
</evidence>
<dbReference type="SUPFAM" id="SSF103473">
    <property type="entry name" value="MFS general substrate transporter"/>
    <property type="match status" value="1"/>
</dbReference>
<organism evidence="8 9">
    <name type="scientific">Silvibacterium bohemicum</name>
    <dbReference type="NCBI Taxonomy" id="1577686"/>
    <lineage>
        <taxon>Bacteria</taxon>
        <taxon>Pseudomonadati</taxon>
        <taxon>Acidobacteriota</taxon>
        <taxon>Terriglobia</taxon>
        <taxon>Terriglobales</taxon>
        <taxon>Acidobacteriaceae</taxon>
        <taxon>Silvibacterium</taxon>
    </lineage>
</organism>
<comment type="subcellular location">
    <subcellularLocation>
        <location evidence="1">Membrane</location>
        <topology evidence="1">Multi-pass membrane protein</topology>
    </subcellularLocation>
</comment>
<feature type="transmembrane region" description="Helical" evidence="6">
    <location>
        <begin position="373"/>
        <end position="398"/>
    </location>
</feature>
<keyword evidence="3 6" id="KW-0812">Transmembrane</keyword>
<feature type="transmembrane region" description="Helical" evidence="6">
    <location>
        <begin position="320"/>
        <end position="340"/>
    </location>
</feature>
<keyword evidence="5 6" id="KW-0472">Membrane</keyword>
<dbReference type="GO" id="GO:0022857">
    <property type="term" value="F:transmembrane transporter activity"/>
    <property type="evidence" value="ECO:0007669"/>
    <property type="project" value="InterPro"/>
</dbReference>
<feature type="transmembrane region" description="Helical" evidence="6">
    <location>
        <begin position="119"/>
        <end position="144"/>
    </location>
</feature>
<dbReference type="InterPro" id="IPR011701">
    <property type="entry name" value="MFS"/>
</dbReference>
<feature type="transmembrane region" description="Helical" evidence="6">
    <location>
        <begin position="288"/>
        <end position="308"/>
    </location>
</feature>
<feature type="transmembrane region" description="Helical" evidence="6">
    <location>
        <begin position="410"/>
        <end position="429"/>
    </location>
</feature>
<name>A0A841K0P7_9BACT</name>
<evidence type="ECO:0000256" key="6">
    <source>
        <dbReference type="SAM" id="Phobius"/>
    </source>
</evidence>
<dbReference type="PROSITE" id="PS50850">
    <property type="entry name" value="MFS"/>
    <property type="match status" value="1"/>
</dbReference>
<evidence type="ECO:0000256" key="3">
    <source>
        <dbReference type="ARBA" id="ARBA00022692"/>
    </source>
</evidence>
<keyword evidence="4 6" id="KW-1133">Transmembrane helix</keyword>
<feature type="transmembrane region" description="Helical" evidence="6">
    <location>
        <begin position="346"/>
        <end position="366"/>
    </location>
</feature>
<evidence type="ECO:0000313" key="9">
    <source>
        <dbReference type="Proteomes" id="UP000538666"/>
    </source>
</evidence>
<feature type="transmembrane region" description="Helical" evidence="6">
    <location>
        <begin position="94"/>
        <end position="113"/>
    </location>
</feature>
<dbReference type="RefSeq" id="WP_050059115.1">
    <property type="nucleotide sequence ID" value="NZ_JACHEK010000004.1"/>
</dbReference>
<evidence type="ECO:0000313" key="8">
    <source>
        <dbReference type="EMBL" id="MBB6144228.1"/>
    </source>
</evidence>
<evidence type="ECO:0000256" key="2">
    <source>
        <dbReference type="ARBA" id="ARBA00022448"/>
    </source>
</evidence>
<sequence>MSESAAPPAAALDTLDRAAVLRRVSWRLMPFLFALYVFAYLDRVNLSYAALSIRRELGFSDTVYGAGAGLFFISYALFEVPSNLVLLRLGPRRWIAIIMTAWGVLSTCMALVHTPHSFYLIRFLLGAAEAGFFPGIVLYLTYWFPLAQRARAIARFMTATAVAGIIGAPFSTLLLRLNGVAHIAGWKWLFVGEGLPSIVLGCCVLFVLTDRPEDAAWLSLPERQWLLAEVKAHETQSATTAGTHLLHAFRNGTVWLLASIYFAISVGLYGLSLWLPVVVKNLSHAADLHVIALTAIPYLLAAVAMLLVARSSDRSGERKWHLCACLAGGAIAFLLSAVLVNPLLAITALFVAAAGIWGGFGPFWALPTGMLRGAAAAGGIALINSIGALGGFCGPYLMGRVSDLTHSFRAALLVCSALLLIAAIIAAALKPARISRPVSN</sequence>
<reference evidence="8 9" key="1">
    <citation type="submission" date="2020-08" db="EMBL/GenBank/DDBJ databases">
        <title>Genomic Encyclopedia of Type Strains, Phase IV (KMG-IV): sequencing the most valuable type-strain genomes for metagenomic binning, comparative biology and taxonomic classification.</title>
        <authorList>
            <person name="Goeker M."/>
        </authorList>
    </citation>
    <scope>NUCLEOTIDE SEQUENCE [LARGE SCALE GENOMIC DNA]</scope>
    <source>
        <strain evidence="8 9">DSM 103733</strain>
    </source>
</reference>
<dbReference type="GO" id="GO:0016020">
    <property type="term" value="C:membrane"/>
    <property type="evidence" value="ECO:0007669"/>
    <property type="project" value="UniProtKB-SubCell"/>
</dbReference>
<evidence type="ECO:0000256" key="4">
    <source>
        <dbReference type="ARBA" id="ARBA00022989"/>
    </source>
</evidence>
<proteinExistence type="predicted"/>
<evidence type="ECO:0000256" key="1">
    <source>
        <dbReference type="ARBA" id="ARBA00004141"/>
    </source>
</evidence>
<gene>
    <name evidence="8" type="ORF">HNQ77_002180</name>
</gene>
<feature type="transmembrane region" description="Helical" evidence="6">
    <location>
        <begin position="188"/>
        <end position="208"/>
    </location>
</feature>
<dbReference type="PANTHER" id="PTHR43791:SF36">
    <property type="entry name" value="TRANSPORTER, PUTATIVE (AFU_ORTHOLOGUE AFUA_6G08340)-RELATED"/>
    <property type="match status" value="1"/>
</dbReference>
<dbReference type="Pfam" id="PF07690">
    <property type="entry name" value="MFS_1"/>
    <property type="match status" value="1"/>
</dbReference>
<dbReference type="PANTHER" id="PTHR43791">
    <property type="entry name" value="PERMEASE-RELATED"/>
    <property type="match status" value="1"/>
</dbReference>
<dbReference type="CDD" id="cd17319">
    <property type="entry name" value="MFS_ExuT_GudP_like"/>
    <property type="match status" value="1"/>
</dbReference>
<protein>
    <submittedName>
        <fullName evidence="8">Sugar phosphate permease</fullName>
    </submittedName>
</protein>
<dbReference type="Proteomes" id="UP000538666">
    <property type="component" value="Unassembled WGS sequence"/>
</dbReference>
<dbReference type="AlphaFoldDB" id="A0A841K0P7"/>
<accession>A0A841K0P7</accession>
<dbReference type="InterPro" id="IPR036259">
    <property type="entry name" value="MFS_trans_sf"/>
</dbReference>
<keyword evidence="9" id="KW-1185">Reference proteome</keyword>
<dbReference type="FunFam" id="1.20.1250.20:FF:000018">
    <property type="entry name" value="MFS transporter permease"/>
    <property type="match status" value="1"/>
</dbReference>
<feature type="domain" description="Major facilitator superfamily (MFS) profile" evidence="7">
    <location>
        <begin position="28"/>
        <end position="434"/>
    </location>
</feature>
<dbReference type="InterPro" id="IPR020846">
    <property type="entry name" value="MFS_dom"/>
</dbReference>
<keyword evidence="2" id="KW-0813">Transport</keyword>
<feature type="transmembrane region" description="Helical" evidence="6">
    <location>
        <begin position="156"/>
        <end position="176"/>
    </location>
</feature>
<feature type="transmembrane region" description="Helical" evidence="6">
    <location>
        <begin position="63"/>
        <end position="87"/>
    </location>
</feature>